<evidence type="ECO:0008006" key="4">
    <source>
        <dbReference type="Google" id="ProtNLM"/>
    </source>
</evidence>
<organism evidence="2 3">
    <name type="scientific">Micavibrio aeruginosavorus (strain ARL-13)</name>
    <dbReference type="NCBI Taxonomy" id="856793"/>
    <lineage>
        <taxon>Bacteria</taxon>
        <taxon>Pseudomonadati</taxon>
        <taxon>Bdellovibrionota</taxon>
        <taxon>Bdellovibrionia</taxon>
        <taxon>Bdellovibrionales</taxon>
        <taxon>Pseudobdellovibrionaceae</taxon>
        <taxon>Micavibrio</taxon>
    </lineage>
</organism>
<feature type="transmembrane region" description="Helical" evidence="1">
    <location>
        <begin position="131"/>
        <end position="148"/>
    </location>
</feature>
<dbReference type="eggNOG" id="COG3238">
    <property type="taxonomic scope" value="Bacteria"/>
</dbReference>
<dbReference type="OrthoDB" id="370053at2"/>
<keyword evidence="1" id="KW-0812">Transmembrane</keyword>
<protein>
    <recommendedName>
        <fullName evidence="4">EamA-like transporter family protein</fullName>
    </recommendedName>
</protein>
<dbReference type="STRING" id="856793.MICA_1307"/>
<dbReference type="GO" id="GO:0005886">
    <property type="term" value="C:plasma membrane"/>
    <property type="evidence" value="ECO:0007669"/>
    <property type="project" value="TreeGrafter"/>
</dbReference>
<dbReference type="InterPro" id="IPR006750">
    <property type="entry name" value="YdcZ"/>
</dbReference>
<evidence type="ECO:0000256" key="1">
    <source>
        <dbReference type="SAM" id="Phobius"/>
    </source>
</evidence>
<name>G2KSM9_MICAA</name>
<keyword evidence="3" id="KW-1185">Reference proteome</keyword>
<dbReference type="PANTHER" id="PTHR34821:SF2">
    <property type="entry name" value="INNER MEMBRANE PROTEIN YDCZ"/>
    <property type="match status" value="1"/>
</dbReference>
<feature type="transmembrane region" description="Helical" evidence="1">
    <location>
        <begin position="37"/>
        <end position="58"/>
    </location>
</feature>
<proteinExistence type="predicted"/>
<gene>
    <name evidence="2" type="ordered locus">MICA_1307</name>
</gene>
<evidence type="ECO:0000313" key="2">
    <source>
        <dbReference type="EMBL" id="AEP09629.1"/>
    </source>
</evidence>
<dbReference type="HOGENOM" id="CLU_068878_1_1_5"/>
<dbReference type="KEGG" id="mai:MICA_1307"/>
<keyword evidence="1" id="KW-0472">Membrane</keyword>
<evidence type="ECO:0000313" key="3">
    <source>
        <dbReference type="Proteomes" id="UP000009286"/>
    </source>
</evidence>
<dbReference type="RefSeq" id="WP_014102852.1">
    <property type="nucleotide sequence ID" value="NC_016026.1"/>
</dbReference>
<reference evidence="2 3" key="1">
    <citation type="journal article" date="2011" name="BMC Genomics">
        <title>Genomic insights into an obligate epibiotic bacterial predator: Micavibrio aeruginosavorus ARL-13.</title>
        <authorList>
            <person name="Wang Z."/>
            <person name="Kadouri D."/>
            <person name="Wu M."/>
        </authorList>
    </citation>
    <scope>NUCLEOTIDE SEQUENCE [LARGE SCALE GENOMIC DNA]</scope>
    <source>
        <strain evidence="2 3">ARL-13</strain>
    </source>
</reference>
<keyword evidence="1" id="KW-1133">Transmembrane helix</keyword>
<dbReference type="Proteomes" id="UP000009286">
    <property type="component" value="Chromosome"/>
</dbReference>
<feature type="transmembrane region" description="Helical" evidence="1">
    <location>
        <begin position="98"/>
        <end position="119"/>
    </location>
</feature>
<sequence length="151" mass="15927">MPSALLLPLTMSILAGSMIVLQAPINARLGDHMGGPLVAAFFSFFTGSILLGCVLLALRKPILLENISLTSPWMWIGGTLGSMFVFTTIFVVPKLGAAGMIALIICGQILFSLAVDHYGFLLPEATPISPVRIAGAVLLIISVAMIMAPKF</sequence>
<dbReference type="PANTHER" id="PTHR34821">
    <property type="entry name" value="INNER MEMBRANE PROTEIN YDCZ"/>
    <property type="match status" value="1"/>
</dbReference>
<dbReference type="AlphaFoldDB" id="G2KSM9"/>
<dbReference type="Pfam" id="PF04657">
    <property type="entry name" value="DMT_YdcZ"/>
    <property type="match status" value="1"/>
</dbReference>
<dbReference type="EMBL" id="CP002382">
    <property type="protein sequence ID" value="AEP09629.1"/>
    <property type="molecule type" value="Genomic_DNA"/>
</dbReference>
<accession>G2KSM9</accession>
<feature type="transmembrane region" description="Helical" evidence="1">
    <location>
        <begin position="70"/>
        <end position="92"/>
    </location>
</feature>